<protein>
    <submittedName>
        <fullName evidence="1">Uncharacterized protein</fullName>
    </submittedName>
</protein>
<feature type="non-terminal residue" evidence="1">
    <location>
        <position position="1"/>
    </location>
</feature>
<reference evidence="2" key="1">
    <citation type="submission" date="2017-01" db="EMBL/GenBank/DDBJ databases">
        <title>Comparative genomics of anhydrobiosis in the tardigrade Hypsibius dujardini.</title>
        <authorList>
            <person name="Yoshida Y."/>
            <person name="Koutsovoulos G."/>
            <person name="Laetsch D."/>
            <person name="Stevens L."/>
            <person name="Kumar S."/>
            <person name="Horikawa D."/>
            <person name="Ishino K."/>
            <person name="Komine S."/>
            <person name="Tomita M."/>
            <person name="Blaxter M."/>
            <person name="Arakawa K."/>
        </authorList>
    </citation>
    <scope>NUCLEOTIDE SEQUENCE [LARGE SCALE GENOMIC DNA]</scope>
    <source>
        <strain evidence="2">Z151</strain>
    </source>
</reference>
<organism evidence="1 2">
    <name type="scientific">Hypsibius exemplaris</name>
    <name type="common">Freshwater tardigrade</name>
    <dbReference type="NCBI Taxonomy" id="2072580"/>
    <lineage>
        <taxon>Eukaryota</taxon>
        <taxon>Metazoa</taxon>
        <taxon>Ecdysozoa</taxon>
        <taxon>Tardigrada</taxon>
        <taxon>Eutardigrada</taxon>
        <taxon>Parachela</taxon>
        <taxon>Hypsibioidea</taxon>
        <taxon>Hypsibiidae</taxon>
        <taxon>Hypsibius</taxon>
    </lineage>
</organism>
<dbReference type="EMBL" id="MTYJ01001101">
    <property type="protein sequence ID" value="OWA55622.1"/>
    <property type="molecule type" value="Genomic_DNA"/>
</dbReference>
<dbReference type="AlphaFoldDB" id="A0A9X6NKN9"/>
<keyword evidence="2" id="KW-1185">Reference proteome</keyword>
<dbReference type="Proteomes" id="UP000192578">
    <property type="component" value="Unassembled WGS sequence"/>
</dbReference>
<gene>
    <name evidence="1" type="ORF">BV898_20010</name>
</gene>
<accession>A0A9X6NKN9</accession>
<comment type="caution">
    <text evidence="1">The sequence shown here is derived from an EMBL/GenBank/DDBJ whole genome shotgun (WGS) entry which is preliminary data.</text>
</comment>
<sequence>STQVGNSLRKLLWQLKGHTAWKKININVTEQIDWQFQDPDLCRTLGGAPSLWGSCHPRGNGNALLNFFRLNTKRVITLLKELENITMIAGQGNTLDALQNLAVLVRQNVLIVEAGGLLTFTRSSLTAIITTVASVLVLSQQLLERATVIDANHSKATVGNSSQF</sequence>
<name>A0A9X6NKN9_HYPEX</name>
<proteinExistence type="predicted"/>
<evidence type="ECO:0000313" key="2">
    <source>
        <dbReference type="Proteomes" id="UP000192578"/>
    </source>
</evidence>
<evidence type="ECO:0000313" key="1">
    <source>
        <dbReference type="EMBL" id="OWA55622.1"/>
    </source>
</evidence>